<proteinExistence type="predicted"/>
<dbReference type="PANTHER" id="PTHR10574:SF285">
    <property type="entry name" value="LAMININ SUBUNIT ALPHA-3"/>
    <property type="match status" value="1"/>
</dbReference>
<dbReference type="EMBL" id="LZPO01097247">
    <property type="protein sequence ID" value="OBS64286.1"/>
    <property type="molecule type" value="Genomic_DNA"/>
</dbReference>
<dbReference type="GO" id="GO:0009888">
    <property type="term" value="P:tissue development"/>
    <property type="evidence" value="ECO:0007669"/>
    <property type="project" value="TreeGrafter"/>
</dbReference>
<dbReference type="GO" id="GO:0009887">
    <property type="term" value="P:animal organ morphogenesis"/>
    <property type="evidence" value="ECO:0007669"/>
    <property type="project" value="TreeGrafter"/>
</dbReference>
<dbReference type="OrthoDB" id="10011303at2759"/>
<dbReference type="InterPro" id="IPR050440">
    <property type="entry name" value="Laminin/Netrin_ECM"/>
</dbReference>
<name>A0A1A6GDF4_NEOLE</name>
<keyword evidence="1" id="KW-1015">Disulfide bond</keyword>
<organism evidence="4 5">
    <name type="scientific">Neotoma lepida</name>
    <name type="common">Desert woodrat</name>
    <dbReference type="NCBI Taxonomy" id="56216"/>
    <lineage>
        <taxon>Eukaryota</taxon>
        <taxon>Metazoa</taxon>
        <taxon>Chordata</taxon>
        <taxon>Craniata</taxon>
        <taxon>Vertebrata</taxon>
        <taxon>Euteleostomi</taxon>
        <taxon>Mammalia</taxon>
        <taxon>Eutheria</taxon>
        <taxon>Euarchontoglires</taxon>
        <taxon>Glires</taxon>
        <taxon>Rodentia</taxon>
        <taxon>Myomorpha</taxon>
        <taxon>Muroidea</taxon>
        <taxon>Cricetidae</taxon>
        <taxon>Neotominae</taxon>
        <taxon>Neotoma</taxon>
    </lineage>
</organism>
<evidence type="ECO:0000256" key="2">
    <source>
        <dbReference type="ARBA" id="ARBA00023292"/>
    </source>
</evidence>
<dbReference type="GO" id="GO:0005201">
    <property type="term" value="F:extracellular matrix structural constituent"/>
    <property type="evidence" value="ECO:0007669"/>
    <property type="project" value="TreeGrafter"/>
</dbReference>
<dbReference type="Pfam" id="PF00055">
    <property type="entry name" value="Laminin_N"/>
    <property type="match status" value="1"/>
</dbReference>
<accession>A0A1A6GDF4</accession>
<dbReference type="InterPro" id="IPR008211">
    <property type="entry name" value="Laminin_N"/>
</dbReference>
<evidence type="ECO:0000256" key="1">
    <source>
        <dbReference type="ARBA" id="ARBA00023157"/>
    </source>
</evidence>
<dbReference type="AlphaFoldDB" id="A0A1A6GDF4"/>
<comment type="caution">
    <text evidence="4">The sequence shown here is derived from an EMBL/GenBank/DDBJ whole genome shotgun (WGS) entry which is preliminary data.</text>
</comment>
<evidence type="ECO:0000313" key="4">
    <source>
        <dbReference type="EMBL" id="OBS64286.1"/>
    </source>
</evidence>
<dbReference type="GO" id="GO:0005604">
    <property type="term" value="C:basement membrane"/>
    <property type="evidence" value="ECO:0007669"/>
    <property type="project" value="TreeGrafter"/>
</dbReference>
<feature type="domain" description="Laminin N-terminal" evidence="3">
    <location>
        <begin position="1"/>
        <end position="76"/>
    </location>
</feature>
<reference evidence="4 5" key="1">
    <citation type="submission" date="2016-06" db="EMBL/GenBank/DDBJ databases">
        <title>The Draft Genome Sequence and Annotation of the Desert Woodrat Neotoma lepida.</title>
        <authorList>
            <person name="Campbell M."/>
            <person name="Oakeson K.F."/>
            <person name="Yandell M."/>
            <person name="Halpert J.R."/>
            <person name="Dearing D."/>
        </authorList>
    </citation>
    <scope>NUCLEOTIDE SEQUENCE [LARGE SCALE GENOMIC DNA]</scope>
    <source>
        <strain evidence="4">417</strain>
        <tissue evidence="4">Liver</tissue>
    </source>
</reference>
<gene>
    <name evidence="4" type="ORF">A6R68_07173</name>
</gene>
<protein>
    <recommendedName>
        <fullName evidence="3">Laminin N-terminal domain-containing protein</fullName>
    </recommendedName>
</protein>
<dbReference type="Proteomes" id="UP000092124">
    <property type="component" value="Unassembled WGS sequence"/>
</dbReference>
<dbReference type="GO" id="GO:0007411">
    <property type="term" value="P:axon guidance"/>
    <property type="evidence" value="ECO:0007669"/>
    <property type="project" value="TreeGrafter"/>
</dbReference>
<evidence type="ECO:0000259" key="3">
    <source>
        <dbReference type="PROSITE" id="PS51117"/>
    </source>
</evidence>
<keyword evidence="5" id="KW-1185">Reference proteome</keyword>
<dbReference type="PANTHER" id="PTHR10574">
    <property type="entry name" value="NETRIN/LAMININ-RELATED"/>
    <property type="match status" value="1"/>
</dbReference>
<dbReference type="Gene3D" id="2.60.120.260">
    <property type="entry name" value="Galactose-binding domain-like"/>
    <property type="match status" value="1"/>
</dbReference>
<evidence type="ECO:0000313" key="5">
    <source>
        <dbReference type="Proteomes" id="UP000092124"/>
    </source>
</evidence>
<keyword evidence="2" id="KW-0424">Laminin EGF-like domain</keyword>
<feature type="non-terminal residue" evidence="4">
    <location>
        <position position="76"/>
    </location>
</feature>
<dbReference type="STRING" id="56216.A0A1A6GDF4"/>
<sequence length="76" mass="8791">MRPSVGRNRRRTLASTWWRRGCLRLGQFCDYCNSEDSRKAHPATHAIDGSERWWQSPPLSSGIQYNEVNLTLDLGQ</sequence>
<dbReference type="PROSITE" id="PS51117">
    <property type="entry name" value="LAMININ_NTER"/>
    <property type="match status" value="1"/>
</dbReference>